<dbReference type="PANTHER" id="PTHR43400:SF10">
    <property type="entry name" value="3-OXOSTEROID 1-DEHYDROGENASE"/>
    <property type="match status" value="1"/>
</dbReference>
<accession>A0ABQ2M5B5</accession>
<feature type="domain" description="FAD-dependent oxidoreductase 2 FAD-binding" evidence="5">
    <location>
        <begin position="9"/>
        <end position="429"/>
    </location>
</feature>
<dbReference type="Gene3D" id="3.90.700.10">
    <property type="entry name" value="Succinate dehydrogenase/fumarate reductase flavoprotein, catalytic domain"/>
    <property type="match status" value="1"/>
</dbReference>
<dbReference type="SUPFAM" id="SSF56425">
    <property type="entry name" value="Succinate dehydrogenase/fumarate reductase flavoprotein, catalytic domain"/>
    <property type="match status" value="1"/>
</dbReference>
<keyword evidence="3" id="KW-0274">FAD</keyword>
<dbReference type="PANTHER" id="PTHR43400">
    <property type="entry name" value="FUMARATE REDUCTASE"/>
    <property type="match status" value="1"/>
</dbReference>
<keyword evidence="4" id="KW-0560">Oxidoreductase</keyword>
<dbReference type="SUPFAM" id="SSF51905">
    <property type="entry name" value="FAD/NAD(P)-binding domain"/>
    <property type="match status" value="1"/>
</dbReference>
<reference evidence="7" key="1">
    <citation type="journal article" date="2019" name="Int. J. Syst. Evol. Microbiol.">
        <title>The Global Catalogue of Microorganisms (GCM) 10K type strain sequencing project: providing services to taxonomists for standard genome sequencing and annotation.</title>
        <authorList>
            <consortium name="The Broad Institute Genomics Platform"/>
            <consortium name="The Broad Institute Genome Sequencing Center for Infectious Disease"/>
            <person name="Wu L."/>
            <person name="Ma J."/>
        </authorList>
    </citation>
    <scope>NUCLEOTIDE SEQUENCE [LARGE SCALE GENOMIC DNA]</scope>
    <source>
        <strain evidence="7">CGMCC 1.7064</strain>
    </source>
</reference>
<evidence type="ECO:0000256" key="4">
    <source>
        <dbReference type="ARBA" id="ARBA00023002"/>
    </source>
</evidence>
<gene>
    <name evidence="6" type="ORF">GCM10010977_24010</name>
</gene>
<comment type="caution">
    <text evidence="6">The sequence shown here is derived from an EMBL/GenBank/DDBJ whole genome shotgun (WGS) entry which is preliminary data.</text>
</comment>
<dbReference type="EMBL" id="BMLQ01000007">
    <property type="protein sequence ID" value="GGO47239.1"/>
    <property type="molecule type" value="Genomic_DNA"/>
</dbReference>
<dbReference type="Pfam" id="PF00890">
    <property type="entry name" value="FAD_binding_2"/>
    <property type="match status" value="1"/>
</dbReference>
<evidence type="ECO:0000259" key="5">
    <source>
        <dbReference type="Pfam" id="PF00890"/>
    </source>
</evidence>
<comment type="cofactor">
    <cofactor evidence="1">
        <name>FAD</name>
        <dbReference type="ChEBI" id="CHEBI:57692"/>
    </cofactor>
</comment>
<evidence type="ECO:0000256" key="2">
    <source>
        <dbReference type="ARBA" id="ARBA00022630"/>
    </source>
</evidence>
<organism evidence="6 7">
    <name type="scientific">Citricoccus zhacaiensis</name>
    <dbReference type="NCBI Taxonomy" id="489142"/>
    <lineage>
        <taxon>Bacteria</taxon>
        <taxon>Bacillati</taxon>
        <taxon>Actinomycetota</taxon>
        <taxon>Actinomycetes</taxon>
        <taxon>Micrococcales</taxon>
        <taxon>Micrococcaceae</taxon>
        <taxon>Citricoccus</taxon>
    </lineage>
</organism>
<name>A0ABQ2M5B5_9MICC</name>
<dbReference type="RefSeq" id="WP_188806407.1">
    <property type="nucleotide sequence ID" value="NZ_BAAAOU010000002.1"/>
</dbReference>
<dbReference type="InterPro" id="IPR036188">
    <property type="entry name" value="FAD/NAD-bd_sf"/>
</dbReference>
<protein>
    <submittedName>
        <fullName evidence="6">Fumarate reductase flavoprotein subunit</fullName>
    </submittedName>
</protein>
<keyword evidence="2" id="KW-0285">Flavoprotein</keyword>
<keyword evidence="7" id="KW-1185">Reference proteome</keyword>
<dbReference type="InterPro" id="IPR003953">
    <property type="entry name" value="FAD-dep_OxRdtase_2_FAD-bd"/>
</dbReference>
<sequence>MNAEFEGPDLVVAGAGGGLIAALRAAELGRSVLVVEANPRFKRGNNTSMSTAMIPGAGSRWQREAGVADSPENFLADVLKKTGGTVDEELAQALAGVSARLVEWMADHLQMPLSLVTDFPYPGHSQFRCHTVPGRSGSAMLDMLLAKVGDSELIDVLVPARLEHVLLAEDGSVRGVTVSSPDGTEEIPTRAVLLATNGYGANRELVHEHLPEIAGATYYGSEESTGDALRIGRDLGAATAFLDSYQGHAALASPSAMLTTWATVMHGGFLVNEAGQRYGDETMGYSEYARESVEHAAGRSWIILDQRIYDACLVFQDFVDVVESGGIHWADDAASLAESCGIEPLGLVETVRQAQSIASAAGLDPWGRTAWEAPLEGKLGAVFVEPALFHTQGGLAVDGHARVLSESSTPITGLYASGGAATGISGHGPSGYLAGNGLLPALGLSLLAAEHVAAWDRGS</sequence>
<evidence type="ECO:0000313" key="6">
    <source>
        <dbReference type="EMBL" id="GGO47239.1"/>
    </source>
</evidence>
<evidence type="ECO:0000256" key="3">
    <source>
        <dbReference type="ARBA" id="ARBA00022827"/>
    </source>
</evidence>
<dbReference type="Proteomes" id="UP000642509">
    <property type="component" value="Unassembled WGS sequence"/>
</dbReference>
<dbReference type="Gene3D" id="3.50.50.60">
    <property type="entry name" value="FAD/NAD(P)-binding domain"/>
    <property type="match status" value="1"/>
</dbReference>
<proteinExistence type="predicted"/>
<evidence type="ECO:0000256" key="1">
    <source>
        <dbReference type="ARBA" id="ARBA00001974"/>
    </source>
</evidence>
<dbReference type="InterPro" id="IPR027477">
    <property type="entry name" value="Succ_DH/fumarate_Rdtase_cat_sf"/>
</dbReference>
<dbReference type="InterPro" id="IPR050315">
    <property type="entry name" value="FAD-oxidoreductase_2"/>
</dbReference>
<evidence type="ECO:0000313" key="7">
    <source>
        <dbReference type="Proteomes" id="UP000642509"/>
    </source>
</evidence>